<evidence type="ECO:0000256" key="1">
    <source>
        <dbReference type="SAM" id="Coils"/>
    </source>
</evidence>
<comment type="caution">
    <text evidence="2">The sequence shown here is derived from an EMBL/GenBank/DDBJ whole genome shotgun (WGS) entry which is preliminary data.</text>
</comment>
<dbReference type="AlphaFoldDB" id="A0A0F5YGM0"/>
<accession>A0A0F5YGM0</accession>
<dbReference type="Proteomes" id="UP000033607">
    <property type="component" value="Unassembled WGS sequence"/>
</dbReference>
<name>A0A0F5YGM0_9CYAN</name>
<evidence type="ECO:0000313" key="2">
    <source>
        <dbReference type="EMBL" id="KKD37797.1"/>
    </source>
</evidence>
<proteinExistence type="predicted"/>
<sequence>MTRLLELDQLLVQLKQQYRNSQKQSLEQFEALANEWKTEVGGSSFVAEKTRHPAYKKIIQMGPVVIPFLLRELEEKPTHWFEALKAITGANPIQLEQRGRTKQMAQAWLKWGRENGYEW</sequence>
<evidence type="ECO:0000313" key="3">
    <source>
        <dbReference type="Proteomes" id="UP000033607"/>
    </source>
</evidence>
<organism evidence="2 3">
    <name type="scientific">Limnoraphis robusta CS-951</name>
    <dbReference type="NCBI Taxonomy" id="1637645"/>
    <lineage>
        <taxon>Bacteria</taxon>
        <taxon>Bacillati</taxon>
        <taxon>Cyanobacteriota</taxon>
        <taxon>Cyanophyceae</taxon>
        <taxon>Oscillatoriophycideae</taxon>
        <taxon>Oscillatoriales</taxon>
        <taxon>Sirenicapillariaceae</taxon>
        <taxon>Limnoraphis</taxon>
    </lineage>
</organism>
<gene>
    <name evidence="2" type="ORF">WN50_12385</name>
</gene>
<dbReference type="EMBL" id="LATL02000118">
    <property type="protein sequence ID" value="KKD37797.1"/>
    <property type="molecule type" value="Genomic_DNA"/>
</dbReference>
<protein>
    <submittedName>
        <fullName evidence="2">Uncharacterized protein</fullName>
    </submittedName>
</protein>
<reference evidence="2 3" key="1">
    <citation type="submission" date="2015-06" db="EMBL/GenBank/DDBJ databases">
        <title>Draft genome assembly of filamentous brackish cyanobacterium Limnoraphis robusta strain CS-951.</title>
        <authorList>
            <person name="Willis A."/>
            <person name="Parks M."/>
            <person name="Burford M.A."/>
        </authorList>
    </citation>
    <scope>NUCLEOTIDE SEQUENCE [LARGE SCALE GENOMIC DNA]</scope>
    <source>
        <strain evidence="2 3">CS-951</strain>
    </source>
</reference>
<keyword evidence="1" id="KW-0175">Coiled coil</keyword>
<feature type="coiled-coil region" evidence="1">
    <location>
        <begin position="4"/>
        <end position="39"/>
    </location>
</feature>